<feature type="non-terminal residue" evidence="1">
    <location>
        <position position="1"/>
    </location>
</feature>
<dbReference type="AlphaFoldDB" id="T1BTE1"/>
<gene>
    <name evidence="1" type="ORF">B2A_05240</name>
</gene>
<evidence type="ECO:0000313" key="1">
    <source>
        <dbReference type="EMBL" id="EQD56464.1"/>
    </source>
</evidence>
<comment type="caution">
    <text evidence="1">The sequence shown here is derived from an EMBL/GenBank/DDBJ whole genome shotgun (WGS) entry which is preliminary data.</text>
</comment>
<dbReference type="EMBL" id="AUZZ01003619">
    <property type="protein sequence ID" value="EQD56464.1"/>
    <property type="molecule type" value="Genomic_DNA"/>
</dbReference>
<organism evidence="1">
    <name type="scientific">mine drainage metagenome</name>
    <dbReference type="NCBI Taxonomy" id="410659"/>
    <lineage>
        <taxon>unclassified sequences</taxon>
        <taxon>metagenomes</taxon>
        <taxon>ecological metagenomes</taxon>
    </lineage>
</organism>
<dbReference type="InterPro" id="IPR011250">
    <property type="entry name" value="OMP/PagP_B-barrel"/>
</dbReference>
<accession>T1BTE1</accession>
<evidence type="ECO:0008006" key="2">
    <source>
        <dbReference type="Google" id="ProtNLM"/>
    </source>
</evidence>
<dbReference type="Gene3D" id="2.40.160.20">
    <property type="match status" value="1"/>
</dbReference>
<proteinExistence type="predicted"/>
<name>T1BTE1_9ZZZZ</name>
<reference evidence="1" key="2">
    <citation type="journal article" date="2014" name="ISME J.">
        <title>Microbial stratification in low pH oxic and suboxic macroscopic growths along an acid mine drainage.</title>
        <authorList>
            <person name="Mendez-Garcia C."/>
            <person name="Mesa V."/>
            <person name="Sprenger R.R."/>
            <person name="Richter M."/>
            <person name="Diez M.S."/>
            <person name="Solano J."/>
            <person name="Bargiela R."/>
            <person name="Golyshina O.V."/>
            <person name="Manteca A."/>
            <person name="Ramos J.L."/>
            <person name="Gallego J.R."/>
            <person name="Llorente I."/>
            <person name="Martins Dos Santos V.A."/>
            <person name="Jensen O.N."/>
            <person name="Pelaez A.I."/>
            <person name="Sanchez J."/>
            <person name="Ferrer M."/>
        </authorList>
    </citation>
    <scope>NUCLEOTIDE SEQUENCE</scope>
</reference>
<dbReference type="SUPFAM" id="SSF56925">
    <property type="entry name" value="OMPA-like"/>
    <property type="match status" value="1"/>
</dbReference>
<sequence length="139" mass="15428">ATRNLIALNEQADQIQIDNGYGEVFGLNVDGEWRTRLGPMTSAFFLAGVGVNHRRIALTQTLAFGSYFCDPYFGYCDYGLVPGQAVVASDDTTRFSWNAGAGLDFSLHDGQTFFVEARYMRLLTPQPTEFLPITVGLRF</sequence>
<protein>
    <recommendedName>
        <fullName evidence="2">Outer membrane protein beta-barrel domain-containing protein</fullName>
    </recommendedName>
</protein>
<reference evidence="1" key="1">
    <citation type="submission" date="2013-08" db="EMBL/GenBank/DDBJ databases">
        <authorList>
            <person name="Mendez C."/>
            <person name="Richter M."/>
            <person name="Ferrer M."/>
            <person name="Sanchez J."/>
        </authorList>
    </citation>
    <scope>NUCLEOTIDE SEQUENCE</scope>
</reference>